<keyword evidence="6" id="KW-0408">Iron</keyword>
<evidence type="ECO:0000256" key="6">
    <source>
        <dbReference type="ARBA" id="ARBA00023004"/>
    </source>
</evidence>
<dbReference type="GO" id="GO:0008198">
    <property type="term" value="F:ferrous iron binding"/>
    <property type="evidence" value="ECO:0007669"/>
    <property type="project" value="TreeGrafter"/>
</dbReference>
<feature type="domain" description="Fe2OG dioxygenase" evidence="7">
    <location>
        <begin position="99"/>
        <end position="199"/>
    </location>
</feature>
<dbReference type="GO" id="GO:0071456">
    <property type="term" value="P:cellular response to hypoxia"/>
    <property type="evidence" value="ECO:0007669"/>
    <property type="project" value="TreeGrafter"/>
</dbReference>
<dbReference type="OrthoDB" id="9783171at2"/>
<reference evidence="9" key="1">
    <citation type="submission" date="2016-11" db="EMBL/GenBank/DDBJ databases">
        <authorList>
            <person name="Varghese N."/>
            <person name="Submissions S."/>
        </authorList>
    </citation>
    <scope>NUCLEOTIDE SEQUENCE [LARGE SCALE GENOMIC DNA]</scope>
    <source>
        <strain evidence="9">DSM 24786</strain>
    </source>
</reference>
<gene>
    <name evidence="8" type="ORF">SAMN05660313_02409</name>
</gene>
<keyword evidence="3" id="KW-0847">Vitamin C</keyword>
<organism evidence="8 9">
    <name type="scientific">Cellulophaga fucicola</name>
    <dbReference type="NCBI Taxonomy" id="76595"/>
    <lineage>
        <taxon>Bacteria</taxon>
        <taxon>Pseudomonadati</taxon>
        <taxon>Bacteroidota</taxon>
        <taxon>Flavobacteriia</taxon>
        <taxon>Flavobacteriales</taxon>
        <taxon>Flavobacteriaceae</taxon>
        <taxon>Cellulophaga</taxon>
    </lineage>
</organism>
<evidence type="ECO:0000256" key="5">
    <source>
        <dbReference type="ARBA" id="ARBA00023002"/>
    </source>
</evidence>
<dbReference type="InterPro" id="IPR044862">
    <property type="entry name" value="Pro_4_hyd_alph_FE2OG_OXY"/>
</dbReference>
<dbReference type="GO" id="GO:0031418">
    <property type="term" value="F:L-ascorbic acid binding"/>
    <property type="evidence" value="ECO:0007669"/>
    <property type="project" value="UniProtKB-KW"/>
</dbReference>
<evidence type="ECO:0000259" key="7">
    <source>
        <dbReference type="PROSITE" id="PS51471"/>
    </source>
</evidence>
<dbReference type="EMBL" id="FPIY01000003">
    <property type="protein sequence ID" value="SFW55677.1"/>
    <property type="molecule type" value="Genomic_DNA"/>
</dbReference>
<evidence type="ECO:0000256" key="3">
    <source>
        <dbReference type="ARBA" id="ARBA00022896"/>
    </source>
</evidence>
<evidence type="ECO:0000313" key="8">
    <source>
        <dbReference type="EMBL" id="SFW55677.1"/>
    </source>
</evidence>
<evidence type="ECO:0000313" key="9">
    <source>
        <dbReference type="Proteomes" id="UP000183257"/>
    </source>
</evidence>
<dbReference type="InterPro" id="IPR006620">
    <property type="entry name" value="Pro_4_hyd_alph"/>
</dbReference>
<keyword evidence="5" id="KW-0560">Oxidoreductase</keyword>
<accession>A0A1K1Q7H8</accession>
<evidence type="ECO:0000256" key="1">
    <source>
        <dbReference type="ARBA" id="ARBA00001961"/>
    </source>
</evidence>
<keyword evidence="2" id="KW-0479">Metal-binding</keyword>
<dbReference type="Proteomes" id="UP000183257">
    <property type="component" value="Unassembled WGS sequence"/>
</dbReference>
<dbReference type="GO" id="GO:0031543">
    <property type="term" value="F:peptidyl-proline dioxygenase activity"/>
    <property type="evidence" value="ECO:0007669"/>
    <property type="project" value="TreeGrafter"/>
</dbReference>
<name>A0A1K1Q7H8_9FLAO</name>
<dbReference type="Pfam" id="PF13640">
    <property type="entry name" value="2OG-FeII_Oxy_3"/>
    <property type="match status" value="1"/>
</dbReference>
<proteinExistence type="predicted"/>
<dbReference type="PROSITE" id="PS51471">
    <property type="entry name" value="FE2OG_OXY"/>
    <property type="match status" value="1"/>
</dbReference>
<dbReference type="InterPro" id="IPR005123">
    <property type="entry name" value="Oxoglu/Fe-dep_dioxygenase_dom"/>
</dbReference>
<dbReference type="SMART" id="SM00702">
    <property type="entry name" value="P4Hc"/>
    <property type="match status" value="1"/>
</dbReference>
<evidence type="ECO:0000256" key="4">
    <source>
        <dbReference type="ARBA" id="ARBA00022964"/>
    </source>
</evidence>
<keyword evidence="4" id="KW-0223">Dioxygenase</keyword>
<keyword evidence="9" id="KW-1185">Reference proteome</keyword>
<dbReference type="PANTHER" id="PTHR12907:SF26">
    <property type="entry name" value="HIF PROLYL HYDROXYLASE, ISOFORM C"/>
    <property type="match status" value="1"/>
</dbReference>
<dbReference type="PANTHER" id="PTHR12907">
    <property type="entry name" value="EGL NINE HOMOLOG-RELATED"/>
    <property type="match status" value="1"/>
</dbReference>
<sequence>MNTEKNTEKWLSWVDELSCNDYVIIDDFLDTDTYLDVKTFFLSKLDYFAQAGIGALDKNMIQTEIRGDHTFWLNKERDTEIAPFWDVLDQAMYVFNRYCFLSLAGYEFHFANYPPGGYYKKHLDQFKNRNNRTISFIIYLNDNWQKGDGGELEIYTPDNKSFLVEPLAGRCVLFKSDVVPHAVLKSYKNRYSLTGWLLQKPQKLGQFLG</sequence>
<protein>
    <submittedName>
        <fullName evidence="8">SM-20-related protein</fullName>
    </submittedName>
</protein>
<dbReference type="InterPro" id="IPR051559">
    <property type="entry name" value="HIF_prolyl_hydroxylases"/>
</dbReference>
<comment type="cofactor">
    <cofactor evidence="1">
        <name>L-ascorbate</name>
        <dbReference type="ChEBI" id="CHEBI:38290"/>
    </cofactor>
</comment>
<dbReference type="AlphaFoldDB" id="A0A1K1Q7H8"/>
<dbReference type="Gene3D" id="2.60.120.620">
    <property type="entry name" value="q2cbj1_9rhob like domain"/>
    <property type="match status" value="1"/>
</dbReference>
<dbReference type="RefSeq" id="WP_072304043.1">
    <property type="nucleotide sequence ID" value="NZ_FPIY01000003.1"/>
</dbReference>
<evidence type="ECO:0000256" key="2">
    <source>
        <dbReference type="ARBA" id="ARBA00022723"/>
    </source>
</evidence>
<dbReference type="STRING" id="76595.SAMN05660313_02409"/>